<evidence type="ECO:0000313" key="2">
    <source>
        <dbReference type="EMBL" id="SPE19453.1"/>
    </source>
</evidence>
<sequence>MSSVADSRRQVLDRIRAATQNSAATVEQVAGAYEALPRGYVRHGTMTVRARQERFIERLREYDAEVVECATEELAATIAAQLAASGRQKFVAPAALPAEWLAAGFDWKIDRGLAASDVEQCEGVLTACFCGVAESGTIVLHHSETEGRRVITLLPDWHLCVVRASQIVETLPEYFDKCSEQGSEGAREQRSREQGSGELPRLVTWISGPSATADIEMTRIKGVHGPRFLHVVVVEDRDQGLGTRD</sequence>
<dbReference type="OrthoDB" id="9794157at2"/>
<organism evidence="2 3">
    <name type="scientific">Candidatus Sulfuritelmatomonas gaucii</name>
    <dbReference type="NCBI Taxonomy" id="2043161"/>
    <lineage>
        <taxon>Bacteria</taxon>
        <taxon>Pseudomonadati</taxon>
        <taxon>Acidobacteriota</taxon>
        <taxon>Terriglobia</taxon>
        <taxon>Terriglobales</taxon>
        <taxon>Acidobacteriaceae</taxon>
        <taxon>Candidatus Sulfuritelmatomonas</taxon>
    </lineage>
</organism>
<name>A0A2N9L8J2_9BACT</name>
<dbReference type="Gene3D" id="3.40.50.10420">
    <property type="entry name" value="NagB/RpiA/CoA transferase-like"/>
    <property type="match status" value="1"/>
</dbReference>
<gene>
    <name evidence="2" type="primary">lutC</name>
    <name evidence="2" type="ORF">SBA5_240036</name>
</gene>
<dbReference type="EMBL" id="OKRB01000080">
    <property type="protein sequence ID" value="SPE19453.1"/>
    <property type="molecule type" value="Genomic_DNA"/>
</dbReference>
<feature type="domain" description="LUD" evidence="1">
    <location>
        <begin position="53"/>
        <end position="234"/>
    </location>
</feature>
<dbReference type="AlphaFoldDB" id="A0A2N9L8J2"/>
<reference evidence="3" key="1">
    <citation type="submission" date="2018-02" db="EMBL/GenBank/DDBJ databases">
        <authorList>
            <person name="Hausmann B."/>
        </authorList>
    </citation>
    <scope>NUCLEOTIDE SEQUENCE [LARGE SCALE GENOMIC DNA]</scope>
    <source>
        <strain evidence="3">Peat soil MAG SbA5</strain>
    </source>
</reference>
<dbReference type="InterPro" id="IPR003741">
    <property type="entry name" value="LUD_dom"/>
</dbReference>
<dbReference type="SUPFAM" id="SSF100950">
    <property type="entry name" value="NagB/RpiA/CoA transferase-like"/>
    <property type="match status" value="1"/>
</dbReference>
<dbReference type="Proteomes" id="UP000239735">
    <property type="component" value="Unassembled WGS sequence"/>
</dbReference>
<dbReference type="InterPro" id="IPR024185">
    <property type="entry name" value="FTHF_cligase-like_sf"/>
</dbReference>
<evidence type="ECO:0000259" key="1">
    <source>
        <dbReference type="Pfam" id="PF02589"/>
    </source>
</evidence>
<dbReference type="Pfam" id="PF02589">
    <property type="entry name" value="LUD_dom"/>
    <property type="match status" value="1"/>
</dbReference>
<proteinExistence type="predicted"/>
<dbReference type="InterPro" id="IPR037171">
    <property type="entry name" value="NagB/RpiA_transferase-like"/>
</dbReference>
<evidence type="ECO:0000313" key="3">
    <source>
        <dbReference type="Proteomes" id="UP000239735"/>
    </source>
</evidence>
<accession>A0A2N9L8J2</accession>
<protein>
    <submittedName>
        <fullName evidence="2">Lactate utilization protein C</fullName>
    </submittedName>
</protein>
<dbReference type="PANTHER" id="PTHR43682:SF1">
    <property type="entry name" value="LACTATE UTILIZATION PROTEIN C"/>
    <property type="match status" value="1"/>
</dbReference>
<dbReference type="PANTHER" id="PTHR43682">
    <property type="entry name" value="LACTATE UTILIZATION PROTEIN C"/>
    <property type="match status" value="1"/>
</dbReference>